<evidence type="ECO:0000259" key="1">
    <source>
        <dbReference type="Pfam" id="PF11929"/>
    </source>
</evidence>
<dbReference type="Proteomes" id="UP000001542">
    <property type="component" value="Unassembled WGS sequence"/>
</dbReference>
<dbReference type="EMBL" id="DS113273">
    <property type="protein sequence ID" value="EAY14274.1"/>
    <property type="molecule type" value="Genomic_DNA"/>
</dbReference>
<feature type="domain" description="DUF3447" evidence="1">
    <location>
        <begin position="54"/>
        <end position="98"/>
    </location>
</feature>
<keyword evidence="3" id="KW-1185">Reference proteome</keyword>
<dbReference type="InParanoid" id="A2DZE5"/>
<reference evidence="2" key="2">
    <citation type="journal article" date="2007" name="Science">
        <title>Draft genome sequence of the sexually transmitted pathogen Trichomonas vaginalis.</title>
        <authorList>
            <person name="Carlton J.M."/>
            <person name="Hirt R.P."/>
            <person name="Silva J.C."/>
            <person name="Delcher A.L."/>
            <person name="Schatz M."/>
            <person name="Zhao Q."/>
            <person name="Wortman J.R."/>
            <person name="Bidwell S.L."/>
            <person name="Alsmark U.C.M."/>
            <person name="Besteiro S."/>
            <person name="Sicheritz-Ponten T."/>
            <person name="Noel C.J."/>
            <person name="Dacks J.B."/>
            <person name="Foster P.G."/>
            <person name="Simillion C."/>
            <person name="Van de Peer Y."/>
            <person name="Miranda-Saavedra D."/>
            <person name="Barton G.J."/>
            <person name="Westrop G.D."/>
            <person name="Mueller S."/>
            <person name="Dessi D."/>
            <person name="Fiori P.L."/>
            <person name="Ren Q."/>
            <person name="Paulsen I."/>
            <person name="Zhang H."/>
            <person name="Bastida-Corcuera F.D."/>
            <person name="Simoes-Barbosa A."/>
            <person name="Brown M.T."/>
            <person name="Hayes R.D."/>
            <person name="Mukherjee M."/>
            <person name="Okumura C.Y."/>
            <person name="Schneider R."/>
            <person name="Smith A.J."/>
            <person name="Vanacova S."/>
            <person name="Villalvazo M."/>
            <person name="Haas B.J."/>
            <person name="Pertea M."/>
            <person name="Feldblyum T.V."/>
            <person name="Utterback T.R."/>
            <person name="Shu C.L."/>
            <person name="Osoegawa K."/>
            <person name="de Jong P.J."/>
            <person name="Hrdy I."/>
            <person name="Horvathova L."/>
            <person name="Zubacova Z."/>
            <person name="Dolezal P."/>
            <person name="Malik S.B."/>
            <person name="Logsdon J.M. Jr."/>
            <person name="Henze K."/>
            <person name="Gupta A."/>
            <person name="Wang C.C."/>
            <person name="Dunne R.L."/>
            <person name="Upcroft J.A."/>
            <person name="Upcroft P."/>
            <person name="White O."/>
            <person name="Salzberg S.L."/>
            <person name="Tang P."/>
            <person name="Chiu C.-H."/>
            <person name="Lee Y.-S."/>
            <person name="Embley T.M."/>
            <person name="Coombs G.H."/>
            <person name="Mottram J.C."/>
            <person name="Tachezy J."/>
            <person name="Fraser-Liggett C.M."/>
            <person name="Johnson P.J."/>
        </authorList>
    </citation>
    <scope>NUCLEOTIDE SEQUENCE [LARGE SCALE GENOMIC DNA]</scope>
    <source>
        <strain evidence="2">G3</strain>
    </source>
</reference>
<dbReference type="PANTHER" id="PTHR24182">
    <property type="entry name" value="ANKYRIN REPEAT AND SOCS BOX CONTAINING 4"/>
    <property type="match status" value="1"/>
</dbReference>
<proteinExistence type="predicted"/>
<name>A2DZE5_TRIV3</name>
<dbReference type="KEGG" id="tva:4772262"/>
<dbReference type="RefSeq" id="XP_001326497.1">
    <property type="nucleotide sequence ID" value="XM_001326462.1"/>
</dbReference>
<dbReference type="SUPFAM" id="SSF48403">
    <property type="entry name" value="Ankyrin repeat"/>
    <property type="match status" value="1"/>
</dbReference>
<dbReference type="InterPro" id="IPR036770">
    <property type="entry name" value="Ankyrin_rpt-contain_sf"/>
</dbReference>
<evidence type="ECO:0000313" key="2">
    <source>
        <dbReference type="EMBL" id="EAY14274.1"/>
    </source>
</evidence>
<dbReference type="VEuPathDB" id="TrichDB:TVAGG3_1016830"/>
<accession>A2DZE5</accession>
<gene>
    <name evidence="2" type="ORF">TVAG_487170</name>
</gene>
<dbReference type="AlphaFoldDB" id="A2DZE5"/>
<dbReference type="VEuPathDB" id="TrichDB:TVAG_487170"/>
<dbReference type="InterPro" id="IPR020683">
    <property type="entry name" value="DUF3447"/>
</dbReference>
<sequence>MDDDVKTLISYVAEKYTDLYDASYHIYRLASYYGAVNCFKFLQTEAHPKYPFENPIPWQCLQRSFIGGNPHIISECLKYQETDYLCMTWAIASHNLKISYVQIMWN</sequence>
<evidence type="ECO:0000313" key="3">
    <source>
        <dbReference type="Proteomes" id="UP000001542"/>
    </source>
</evidence>
<dbReference type="PANTHER" id="PTHR24182:SF13">
    <property type="entry name" value="LD18443P"/>
    <property type="match status" value="1"/>
</dbReference>
<dbReference type="Pfam" id="PF11929">
    <property type="entry name" value="DUF3447"/>
    <property type="match status" value="1"/>
</dbReference>
<protein>
    <recommendedName>
        <fullName evidence="1">DUF3447 domain-containing protein</fullName>
    </recommendedName>
</protein>
<dbReference type="SMR" id="A2DZE5"/>
<organism evidence="2 3">
    <name type="scientific">Trichomonas vaginalis (strain ATCC PRA-98 / G3)</name>
    <dbReference type="NCBI Taxonomy" id="412133"/>
    <lineage>
        <taxon>Eukaryota</taxon>
        <taxon>Metamonada</taxon>
        <taxon>Parabasalia</taxon>
        <taxon>Trichomonadida</taxon>
        <taxon>Trichomonadidae</taxon>
        <taxon>Trichomonas</taxon>
    </lineage>
</organism>
<reference evidence="2" key="1">
    <citation type="submission" date="2006-10" db="EMBL/GenBank/DDBJ databases">
        <authorList>
            <person name="Amadeo P."/>
            <person name="Zhao Q."/>
            <person name="Wortman J."/>
            <person name="Fraser-Liggett C."/>
            <person name="Carlton J."/>
        </authorList>
    </citation>
    <scope>NUCLEOTIDE SEQUENCE</scope>
    <source>
        <strain evidence="2">G3</strain>
    </source>
</reference>